<comment type="caution">
    <text evidence="1">The sequence shown here is derived from an EMBL/GenBank/DDBJ whole genome shotgun (WGS) entry which is preliminary data.</text>
</comment>
<protein>
    <submittedName>
        <fullName evidence="1">DUF6176 family protein</fullName>
    </submittedName>
</protein>
<dbReference type="Proteomes" id="UP001596395">
    <property type="component" value="Unassembled WGS sequence"/>
</dbReference>
<evidence type="ECO:0000313" key="2">
    <source>
        <dbReference type="Proteomes" id="UP001596395"/>
    </source>
</evidence>
<gene>
    <name evidence="1" type="ORF">ACFQGB_05950</name>
</gene>
<accession>A0ABD5VAD7</accession>
<dbReference type="Pfam" id="PF19673">
    <property type="entry name" value="DUF6176"/>
    <property type="match status" value="1"/>
</dbReference>
<name>A0ABD5VAD7_9EURY</name>
<sequence>MANRRLFKLRLDPERLTEVREHFDGLEDRRETFERGLELEGMNGETAWLDAAEPALYYLHEESDEYPKDVDPDEMDEALAALSEDHHGFFETVAAPGHDHPEDLTEFERLFSVSARDQVE</sequence>
<organism evidence="1 2">
    <name type="scientific">Halorubellus litoreus</name>
    <dbReference type="NCBI Taxonomy" id="755308"/>
    <lineage>
        <taxon>Archaea</taxon>
        <taxon>Methanobacteriati</taxon>
        <taxon>Methanobacteriota</taxon>
        <taxon>Stenosarchaea group</taxon>
        <taxon>Halobacteria</taxon>
        <taxon>Halobacteriales</taxon>
        <taxon>Halorubellaceae</taxon>
        <taxon>Halorubellus</taxon>
    </lineage>
</organism>
<reference evidence="1 2" key="1">
    <citation type="journal article" date="2019" name="Int. J. Syst. Evol. Microbiol.">
        <title>The Global Catalogue of Microorganisms (GCM) 10K type strain sequencing project: providing services to taxonomists for standard genome sequencing and annotation.</title>
        <authorList>
            <consortium name="The Broad Institute Genomics Platform"/>
            <consortium name="The Broad Institute Genome Sequencing Center for Infectious Disease"/>
            <person name="Wu L."/>
            <person name="Ma J."/>
        </authorList>
    </citation>
    <scope>NUCLEOTIDE SEQUENCE [LARGE SCALE GENOMIC DNA]</scope>
    <source>
        <strain evidence="1 2">GX26</strain>
    </source>
</reference>
<evidence type="ECO:0000313" key="1">
    <source>
        <dbReference type="EMBL" id="MFC6952399.1"/>
    </source>
</evidence>
<dbReference type="EMBL" id="JBHSXN010000001">
    <property type="protein sequence ID" value="MFC6952399.1"/>
    <property type="molecule type" value="Genomic_DNA"/>
</dbReference>
<dbReference type="AlphaFoldDB" id="A0ABD5VAD7"/>
<proteinExistence type="predicted"/>
<dbReference type="InterPro" id="IPR046174">
    <property type="entry name" value="DUF6176"/>
</dbReference>
<dbReference type="RefSeq" id="WP_336349379.1">
    <property type="nucleotide sequence ID" value="NZ_JAZAQL010000001.1"/>
</dbReference>
<keyword evidence="2" id="KW-1185">Reference proteome</keyword>